<organism evidence="2">
    <name type="scientific">hydrothermal vent metagenome</name>
    <dbReference type="NCBI Taxonomy" id="652676"/>
    <lineage>
        <taxon>unclassified sequences</taxon>
        <taxon>metagenomes</taxon>
        <taxon>ecological metagenomes</taxon>
    </lineage>
</organism>
<evidence type="ECO:0000259" key="1">
    <source>
        <dbReference type="Pfam" id="PF13609"/>
    </source>
</evidence>
<proteinExistence type="predicted"/>
<reference evidence="2" key="1">
    <citation type="submission" date="2018-06" db="EMBL/GenBank/DDBJ databases">
        <authorList>
            <person name="Zhirakovskaya E."/>
        </authorList>
    </citation>
    <scope>NUCLEOTIDE SEQUENCE</scope>
</reference>
<protein>
    <recommendedName>
        <fullName evidence="1">Porin domain-containing protein</fullName>
    </recommendedName>
</protein>
<dbReference type="GO" id="GO:0016020">
    <property type="term" value="C:membrane"/>
    <property type="evidence" value="ECO:0007669"/>
    <property type="project" value="InterPro"/>
</dbReference>
<dbReference type="InterPro" id="IPR033900">
    <property type="entry name" value="Gram_neg_porin_domain"/>
</dbReference>
<dbReference type="GO" id="GO:0015288">
    <property type="term" value="F:porin activity"/>
    <property type="evidence" value="ECO:0007669"/>
    <property type="project" value="InterPro"/>
</dbReference>
<dbReference type="Gene3D" id="2.40.160.10">
    <property type="entry name" value="Porin"/>
    <property type="match status" value="1"/>
</dbReference>
<dbReference type="EMBL" id="UOGC01000028">
    <property type="protein sequence ID" value="VAX16463.1"/>
    <property type="molecule type" value="Genomic_DNA"/>
</dbReference>
<feature type="domain" description="Porin" evidence="1">
    <location>
        <begin position="196"/>
        <end position="350"/>
    </location>
</feature>
<sequence length="367" mass="41129">MKPTHLLRMTIVFIFVASGASLYANNAQAQAFDVSQIKEMLRKDNKITWHGYYEFEYWDSENKNSTFDAHKITTWMGVQLNKKAYFSAEIEYEHAPKIPEERAGGSGEINLDSAQLRLMPFDDTVAYFGVFYVPFGIEYYSYPGHKNKLVSRPKVMKSGGVIPGTWSDVGFGVNQVIPNVAQVDVFLINGDARNGGVSRDSSQGGNNSKTFGARVMFDQFLEGVNIGASYAAGKWDKENENKSARFSAHLRIDSDIITQISYAPVLISEYVSGSDEMDSSVAGKDKNVSGYYAQLSSSVHPKLEVVARYGEYNNDDEKTDNTQTETSVGLVWHMMEGVQAKVEYQWNEEEGVEKDNNQTAFQLVAFW</sequence>
<gene>
    <name evidence="2" type="ORF">MNBD_NITROSPINAE01-475</name>
</gene>
<dbReference type="AlphaFoldDB" id="A0A3B1BVZ9"/>
<name>A0A3B1BVZ9_9ZZZZ</name>
<dbReference type="SUPFAM" id="SSF56935">
    <property type="entry name" value="Porins"/>
    <property type="match status" value="1"/>
</dbReference>
<accession>A0A3B1BVZ9</accession>
<evidence type="ECO:0000313" key="2">
    <source>
        <dbReference type="EMBL" id="VAX16463.1"/>
    </source>
</evidence>
<dbReference type="InterPro" id="IPR023614">
    <property type="entry name" value="Porin_dom_sf"/>
</dbReference>
<dbReference type="Pfam" id="PF13609">
    <property type="entry name" value="Porin_4"/>
    <property type="match status" value="1"/>
</dbReference>